<reference evidence="2 3" key="1">
    <citation type="journal article" date="2014" name="PLoS ONE">
        <title>Identification and Characterization of a New Erythromycin Biosynthetic Gene Cluster in Actinopolyspora erythraea YIM90600, a Novel Erythronolide-Producing Halophilic Actinomycete Isolated from Salt Field.</title>
        <authorList>
            <person name="Chen D."/>
            <person name="Feng J."/>
            <person name="Huang L."/>
            <person name="Zhang Q."/>
            <person name="Wu J."/>
            <person name="Zhu X."/>
            <person name="Duan Y."/>
            <person name="Xu Z."/>
        </authorList>
    </citation>
    <scope>NUCLEOTIDE SEQUENCE [LARGE SCALE GENOMIC DNA]</scope>
    <source>
        <strain evidence="2 3">YIM90600</strain>
    </source>
</reference>
<dbReference type="EMBL" id="CP022752">
    <property type="protein sequence ID" value="ASU79156.1"/>
    <property type="molecule type" value="Genomic_DNA"/>
</dbReference>
<reference evidence="1 4" key="2">
    <citation type="submission" date="2017-08" db="EMBL/GenBank/DDBJ databases">
        <title>The complete genome sequence of moderately halophilic actinomycete Actinopolyspora erythraea YIM 90600, the producer of novel erythromycin, novel actinopolysporins A-C and tubercidin.</title>
        <authorList>
            <person name="Yin M."/>
            <person name="Tang S."/>
        </authorList>
    </citation>
    <scope>NUCLEOTIDE SEQUENCE [LARGE SCALE GENOMIC DNA]</scope>
    <source>
        <strain evidence="1 4">YIM 90600</strain>
    </source>
</reference>
<accession>A0A099D3N6</accession>
<dbReference type="RefSeq" id="WP_043574992.1">
    <property type="nucleotide sequence ID" value="NZ_CP022752.1"/>
</dbReference>
<proteinExistence type="predicted"/>
<evidence type="ECO:0000313" key="3">
    <source>
        <dbReference type="Proteomes" id="UP000029737"/>
    </source>
</evidence>
<protein>
    <recommendedName>
        <fullName evidence="5">DUF4913 domain-containing protein</fullName>
    </recommendedName>
</protein>
<dbReference type="KEGG" id="aey:CDG81_13635"/>
<evidence type="ECO:0000313" key="2">
    <source>
        <dbReference type="EMBL" id="KGI80664.1"/>
    </source>
</evidence>
<dbReference type="InterPro" id="IPR032584">
    <property type="entry name" value="DUF4913"/>
</dbReference>
<dbReference type="AlphaFoldDB" id="A0A099D3N6"/>
<organism evidence="1 4">
    <name type="scientific">Actinopolyspora erythraea</name>
    <dbReference type="NCBI Taxonomy" id="414996"/>
    <lineage>
        <taxon>Bacteria</taxon>
        <taxon>Bacillati</taxon>
        <taxon>Actinomycetota</taxon>
        <taxon>Actinomycetes</taxon>
        <taxon>Actinopolysporales</taxon>
        <taxon>Actinopolysporaceae</taxon>
        <taxon>Actinopolyspora</taxon>
    </lineage>
</organism>
<dbReference type="Proteomes" id="UP000029737">
    <property type="component" value="Unassembled WGS sequence"/>
</dbReference>
<name>A0A099D3N6_9ACTN</name>
<evidence type="ECO:0000313" key="1">
    <source>
        <dbReference type="EMBL" id="ASU79156.1"/>
    </source>
</evidence>
<dbReference type="OrthoDB" id="4570343at2"/>
<dbReference type="Pfam" id="PF16259">
    <property type="entry name" value="DUF4913"/>
    <property type="match status" value="1"/>
</dbReference>
<evidence type="ECO:0000313" key="4">
    <source>
        <dbReference type="Proteomes" id="UP000215043"/>
    </source>
</evidence>
<dbReference type="eggNOG" id="ENOG5031QB3">
    <property type="taxonomic scope" value="Bacteria"/>
</dbReference>
<sequence>MVARGVEECVTIDNFPVHPRVCGAYVRVKSGRIDSPAAMNSWWLQHADPHLALLTNMERSPFAECITDHRDLEPLPVELASEGCWGENDESIHEDTNE</sequence>
<dbReference type="HOGENOM" id="CLU_2327544_0_0_11"/>
<keyword evidence="3" id="KW-1185">Reference proteome</keyword>
<evidence type="ECO:0008006" key="5">
    <source>
        <dbReference type="Google" id="ProtNLM"/>
    </source>
</evidence>
<gene>
    <name evidence="1" type="ORF">CDG81_13635</name>
    <name evidence="2" type="ORF">IL38_16180</name>
</gene>
<dbReference type="Proteomes" id="UP000215043">
    <property type="component" value="Chromosome"/>
</dbReference>
<dbReference type="EMBL" id="JPMV01000028">
    <property type="protein sequence ID" value="KGI80664.1"/>
    <property type="molecule type" value="Genomic_DNA"/>
</dbReference>